<accession>A0A1W0E582</accession>
<comment type="caution">
    <text evidence="1">The sequence shown here is derived from an EMBL/GenBank/DDBJ whole genome shotgun (WGS) entry which is preliminary data.</text>
</comment>
<sequence>MLKIFCFLNIKRIFVFPLIEPSLICQDRLKIISELKLAQSQHKLEELIASLKLENKQEFYFKDEKIVFGFDRKITIEECLEKMLNLVHEKRKEELRKEFDFFKKEIFTDFIREKTNNLQVPKKYKEDFQKFIKNHAIIPKTTTFNSYLDLCGFYRVVLKVNANFGNFFIQLCLMYKKIEAKCIRISDIVEELENLYKNEKICFYFCILSYLAVFVKFTKGKEFLCEGCFFKFSDLLGKDNSVIVKYFIRIKRCRSKRCQREIFPIFCHYAVNMILIILSEDSTIQKDLNQFLSLLSEYKFSKKELNDILSQYIKNN</sequence>
<keyword evidence="2" id="KW-1185">Reference proteome</keyword>
<name>A0A1W0E582_9MICR</name>
<evidence type="ECO:0000313" key="1">
    <source>
        <dbReference type="EMBL" id="OQS54386.1"/>
    </source>
</evidence>
<dbReference type="VEuPathDB" id="MicrosporidiaDB:EHP00_1078"/>
<organism evidence="1 2">
    <name type="scientific">Ecytonucleospora hepatopenaei</name>
    <dbReference type="NCBI Taxonomy" id="646526"/>
    <lineage>
        <taxon>Eukaryota</taxon>
        <taxon>Fungi</taxon>
        <taxon>Fungi incertae sedis</taxon>
        <taxon>Microsporidia</taxon>
        <taxon>Enterocytozoonidae</taxon>
        <taxon>Ecytonucleospora</taxon>
    </lineage>
</organism>
<reference evidence="1 2" key="1">
    <citation type="journal article" date="2017" name="Environ. Microbiol.">
        <title>Decay of the glycolytic pathway and adaptation to intranuclear parasitism within Enterocytozoonidae microsporidia.</title>
        <authorList>
            <person name="Wiredu Boakye D."/>
            <person name="Jaroenlak P."/>
            <person name="Prachumwat A."/>
            <person name="Williams T.A."/>
            <person name="Bateman K.S."/>
            <person name="Itsathitphaisarn O."/>
            <person name="Sritunyalucksana K."/>
            <person name="Paszkiewicz K.H."/>
            <person name="Moore K.A."/>
            <person name="Stentiford G.D."/>
            <person name="Williams B.A."/>
        </authorList>
    </citation>
    <scope>NUCLEOTIDE SEQUENCE [LARGE SCALE GENOMIC DNA]</scope>
    <source>
        <strain evidence="1 2">TH1</strain>
    </source>
</reference>
<gene>
    <name evidence="1" type="ORF">EHP00_1078</name>
</gene>
<protein>
    <submittedName>
        <fullName evidence="1">Uncharacterized protein</fullName>
    </submittedName>
</protein>
<evidence type="ECO:0000313" key="2">
    <source>
        <dbReference type="Proteomes" id="UP000192758"/>
    </source>
</evidence>
<proteinExistence type="predicted"/>
<dbReference type="AlphaFoldDB" id="A0A1W0E582"/>
<dbReference type="EMBL" id="MNPJ01000020">
    <property type="protein sequence ID" value="OQS54386.1"/>
    <property type="molecule type" value="Genomic_DNA"/>
</dbReference>
<dbReference type="Proteomes" id="UP000192758">
    <property type="component" value="Unassembled WGS sequence"/>
</dbReference>